<sequence>VVNKFHIWKILVNSIFIGLMLFGYSCSEKQEVHISKTLVFDGKLYEMDKELPFSGVIYNTYASGKREYEGVYVKGRPNGLLIYWYENGQKMREGKLKNGSPIGRWKYYNQDGSLDKTIDH</sequence>
<evidence type="ECO:0000256" key="1">
    <source>
        <dbReference type="SAM" id="Phobius"/>
    </source>
</evidence>
<dbReference type="Gene3D" id="2.20.110.10">
    <property type="entry name" value="Histone H3 K4-specific methyltransferase SET7/9 N-terminal domain"/>
    <property type="match status" value="1"/>
</dbReference>
<keyword evidence="1" id="KW-0812">Transmembrane</keyword>
<organism evidence="2">
    <name type="scientific">marine metagenome</name>
    <dbReference type="NCBI Taxonomy" id="408172"/>
    <lineage>
        <taxon>unclassified sequences</taxon>
        <taxon>metagenomes</taxon>
        <taxon>ecological metagenomes</taxon>
    </lineage>
</organism>
<dbReference type="AlphaFoldDB" id="A0A382K8H1"/>
<feature type="non-terminal residue" evidence="2">
    <location>
        <position position="1"/>
    </location>
</feature>
<evidence type="ECO:0000313" key="2">
    <source>
        <dbReference type="EMBL" id="SVC21204.1"/>
    </source>
</evidence>
<protein>
    <recommendedName>
        <fullName evidence="3">MORN repeat protein</fullName>
    </recommendedName>
</protein>
<dbReference type="SUPFAM" id="SSF82185">
    <property type="entry name" value="Histone H3 K4-specific methyltransferase SET7/9 N-terminal domain"/>
    <property type="match status" value="1"/>
</dbReference>
<keyword evidence="1" id="KW-1133">Transmembrane helix</keyword>
<keyword evidence="1" id="KW-0472">Membrane</keyword>
<dbReference type="EMBL" id="UINC01079318">
    <property type="protein sequence ID" value="SVC21204.1"/>
    <property type="molecule type" value="Genomic_DNA"/>
</dbReference>
<proteinExistence type="predicted"/>
<accession>A0A382K8H1</accession>
<name>A0A382K8H1_9ZZZZ</name>
<reference evidence="2" key="1">
    <citation type="submission" date="2018-05" db="EMBL/GenBank/DDBJ databases">
        <authorList>
            <person name="Lanie J.A."/>
            <person name="Ng W.-L."/>
            <person name="Kazmierczak K.M."/>
            <person name="Andrzejewski T.M."/>
            <person name="Davidsen T.M."/>
            <person name="Wayne K.J."/>
            <person name="Tettelin H."/>
            <person name="Glass J.I."/>
            <person name="Rusch D."/>
            <person name="Podicherti R."/>
            <person name="Tsui H.-C.T."/>
            <person name="Winkler M.E."/>
        </authorList>
    </citation>
    <scope>NUCLEOTIDE SEQUENCE</scope>
</reference>
<gene>
    <name evidence="2" type="ORF">METZ01_LOCUS274058</name>
</gene>
<feature type="transmembrane region" description="Helical" evidence="1">
    <location>
        <begin position="6"/>
        <end position="26"/>
    </location>
</feature>
<evidence type="ECO:0008006" key="3">
    <source>
        <dbReference type="Google" id="ProtNLM"/>
    </source>
</evidence>